<proteinExistence type="predicted"/>
<feature type="chain" id="PRO_5021811142" evidence="1">
    <location>
        <begin position="23"/>
        <end position="643"/>
    </location>
</feature>
<organism evidence="2 3">
    <name type="scientific">Eiseniibacteriota bacterium</name>
    <dbReference type="NCBI Taxonomy" id="2212470"/>
    <lineage>
        <taxon>Bacteria</taxon>
        <taxon>Candidatus Eiseniibacteriota</taxon>
    </lineage>
</organism>
<sequence>MGHTFLLSVLLIALHSPAPARAARPTRAARAEILYRQALARLDRNTIDTRRLALRDLEQATLLDPENAAYELTLARVYYRCGFLKSARTRFEKVSQLAPQDAAGRFGLGQVWRRDWLKYLDPISLDKAIEHFSSAARLDPGQCDSWLMLVPLLCERGDLAGALSAAERALQADPKRADALVALAYSLYRLVRVAAFAAALPRLPREVRERFEDISPVATERDTMTLRRLSPILQIEYVRRFWQDIDPDLATRENEAQLEYWSRVAHAYFLYYDARRGAWDERGEVYVRYGPPAHAIYNPVGVPLADAKMIGGGVRVLGSASNILLWQYPRLGMTVEMYDRLLTENYMLPISLDRDPDPLPDPDSVATLPDAVVPRGGRGVFPALPPGARALRVEGAIARFETDRGARLMSEIESPGGPGDSLWAEWVVLDSTRHPVTRGSRAMSPSACDATELKVADFAAELSPGDYQVGLTVRDGSRGRGVFRGDVEIPPRASELDLSDVVVSCGLPSGAREGQAKVVRIEPNPAARVSGHDPLTAYFEIYHLSPGGNGQARFQYVYTVRSAERDPRIWIQRAFAPRRQPPPISATREEEMAGTLRRQFITVPIQSLPPGKYRLEILVRDLVAGTEASRAAEFVKVGEGLRN</sequence>
<gene>
    <name evidence="2" type="ORF">E6K73_12075</name>
</gene>
<dbReference type="AlphaFoldDB" id="A0A538SAN4"/>
<dbReference type="InterPro" id="IPR030959">
    <property type="entry name" value="GWxTD_dom"/>
</dbReference>
<protein>
    <submittedName>
        <fullName evidence="2">GWxTD domain-containing protein</fullName>
    </submittedName>
</protein>
<dbReference type="NCBIfam" id="TIGR04514">
    <property type="entry name" value="GWxTD_dom"/>
    <property type="match status" value="1"/>
</dbReference>
<dbReference type="InterPro" id="IPR011990">
    <property type="entry name" value="TPR-like_helical_dom_sf"/>
</dbReference>
<dbReference type="EMBL" id="VBOT01000142">
    <property type="protein sequence ID" value="TMQ48406.1"/>
    <property type="molecule type" value="Genomic_DNA"/>
</dbReference>
<evidence type="ECO:0000313" key="3">
    <source>
        <dbReference type="Proteomes" id="UP000320184"/>
    </source>
</evidence>
<evidence type="ECO:0000313" key="2">
    <source>
        <dbReference type="EMBL" id="TMQ48406.1"/>
    </source>
</evidence>
<keyword evidence="1" id="KW-0732">Signal</keyword>
<name>A0A538SAN4_UNCEI</name>
<comment type="caution">
    <text evidence="2">The sequence shown here is derived from an EMBL/GenBank/DDBJ whole genome shotgun (WGS) entry which is preliminary data.</text>
</comment>
<accession>A0A538SAN4</accession>
<feature type="signal peptide" evidence="1">
    <location>
        <begin position="1"/>
        <end position="22"/>
    </location>
</feature>
<dbReference type="Gene3D" id="1.25.40.10">
    <property type="entry name" value="Tetratricopeptide repeat domain"/>
    <property type="match status" value="1"/>
</dbReference>
<evidence type="ECO:0000256" key="1">
    <source>
        <dbReference type="SAM" id="SignalP"/>
    </source>
</evidence>
<reference evidence="2 3" key="1">
    <citation type="journal article" date="2019" name="Nat. Microbiol.">
        <title>Mediterranean grassland soil C-N compound turnover is dependent on rainfall and depth, and is mediated by genomically divergent microorganisms.</title>
        <authorList>
            <person name="Diamond S."/>
            <person name="Andeer P.F."/>
            <person name="Li Z."/>
            <person name="Crits-Christoph A."/>
            <person name="Burstein D."/>
            <person name="Anantharaman K."/>
            <person name="Lane K.R."/>
            <person name="Thomas B.C."/>
            <person name="Pan C."/>
            <person name="Northen T.R."/>
            <person name="Banfield J.F."/>
        </authorList>
    </citation>
    <scope>NUCLEOTIDE SEQUENCE [LARGE SCALE GENOMIC DNA]</scope>
    <source>
        <strain evidence="2">WS_3</strain>
    </source>
</reference>
<dbReference type="Proteomes" id="UP000320184">
    <property type="component" value="Unassembled WGS sequence"/>
</dbReference>
<dbReference type="SUPFAM" id="SSF48452">
    <property type="entry name" value="TPR-like"/>
    <property type="match status" value="1"/>
</dbReference>